<evidence type="ECO:0000256" key="2">
    <source>
        <dbReference type="ARBA" id="ARBA00022475"/>
    </source>
</evidence>
<dbReference type="EnsemblMetazoa" id="XM_038196884.1">
    <property type="protein sequence ID" value="XP_038052812.1"/>
    <property type="gene ID" value="LOC119725476"/>
</dbReference>
<dbReference type="RefSeq" id="XP_038052812.1">
    <property type="nucleotide sequence ID" value="XM_038196884.1"/>
</dbReference>
<feature type="transmembrane region" description="Helical" evidence="6">
    <location>
        <begin position="68"/>
        <end position="91"/>
    </location>
</feature>
<protein>
    <recommendedName>
        <fullName evidence="7">G-protein coupled receptors family 1 profile domain-containing protein</fullName>
    </recommendedName>
</protein>
<evidence type="ECO:0000259" key="7">
    <source>
        <dbReference type="PROSITE" id="PS50262"/>
    </source>
</evidence>
<name>A0A913ZM30_PATMI</name>
<keyword evidence="5 6" id="KW-0472">Membrane</keyword>
<dbReference type="Gene3D" id="1.20.1070.10">
    <property type="entry name" value="Rhodopsin 7-helix transmembrane proteins"/>
    <property type="match status" value="1"/>
</dbReference>
<dbReference type="PROSITE" id="PS50262">
    <property type="entry name" value="G_PROTEIN_RECEP_F1_2"/>
    <property type="match status" value="1"/>
</dbReference>
<reference evidence="8" key="1">
    <citation type="submission" date="2022-11" db="UniProtKB">
        <authorList>
            <consortium name="EnsemblMetazoa"/>
        </authorList>
    </citation>
    <scope>IDENTIFICATION</scope>
</reference>
<dbReference type="PRINTS" id="PR00237">
    <property type="entry name" value="GPCRRHODOPSN"/>
</dbReference>
<dbReference type="Pfam" id="PF00001">
    <property type="entry name" value="7tm_1"/>
    <property type="match status" value="2"/>
</dbReference>
<evidence type="ECO:0000256" key="3">
    <source>
        <dbReference type="ARBA" id="ARBA00022692"/>
    </source>
</evidence>
<evidence type="ECO:0000313" key="8">
    <source>
        <dbReference type="EnsemblMetazoa" id="XP_038052812.1"/>
    </source>
</evidence>
<dbReference type="GO" id="GO:0004930">
    <property type="term" value="F:G protein-coupled receptor activity"/>
    <property type="evidence" value="ECO:0007669"/>
    <property type="project" value="InterPro"/>
</dbReference>
<dbReference type="GO" id="GO:0005886">
    <property type="term" value="C:plasma membrane"/>
    <property type="evidence" value="ECO:0007669"/>
    <property type="project" value="UniProtKB-SubCell"/>
</dbReference>
<sequence>MVDTLQAINTALLVVCGAAIVSNVLAVVLFAATKKLRVKYYGFAFNLVIGDIAAPTSMLLLFNVNFPVAVLVPLFSTSLCAVELSILAIAVNRFLALTITPLARYDAMVTRGRILAACLLIWIIPAAIFVPTLIHSELEARMLRSSIALGILLITAVFYCAVFRKIFRYSPPLASTECTRADDAVARTRLRQTRHLMITFTIILVMCFACWIPYCIANIMIYFSGKGYSVRPQNLLILSRLGVTTLMFNSLINPFIYWWRIREFRVSMYRLICRGRGNADPENDVVTLQTMQEPEN</sequence>
<feature type="transmembrane region" description="Helical" evidence="6">
    <location>
        <begin position="12"/>
        <end position="33"/>
    </location>
</feature>
<feature type="domain" description="G-protein coupled receptors family 1 profile" evidence="7">
    <location>
        <begin position="22"/>
        <end position="257"/>
    </location>
</feature>
<keyword evidence="2" id="KW-1003">Cell membrane</keyword>
<evidence type="ECO:0000256" key="1">
    <source>
        <dbReference type="ARBA" id="ARBA00004651"/>
    </source>
</evidence>
<organism evidence="8 9">
    <name type="scientific">Patiria miniata</name>
    <name type="common">Bat star</name>
    <name type="synonym">Asterina miniata</name>
    <dbReference type="NCBI Taxonomy" id="46514"/>
    <lineage>
        <taxon>Eukaryota</taxon>
        <taxon>Metazoa</taxon>
        <taxon>Echinodermata</taxon>
        <taxon>Eleutherozoa</taxon>
        <taxon>Asterozoa</taxon>
        <taxon>Asteroidea</taxon>
        <taxon>Valvatacea</taxon>
        <taxon>Valvatida</taxon>
        <taxon>Asterinidae</taxon>
        <taxon>Patiria</taxon>
    </lineage>
</organism>
<feature type="transmembrane region" description="Helical" evidence="6">
    <location>
        <begin position="235"/>
        <end position="259"/>
    </location>
</feature>
<evidence type="ECO:0000313" key="9">
    <source>
        <dbReference type="Proteomes" id="UP000887568"/>
    </source>
</evidence>
<feature type="transmembrane region" description="Helical" evidence="6">
    <location>
        <begin position="146"/>
        <end position="163"/>
    </location>
</feature>
<feature type="transmembrane region" description="Helical" evidence="6">
    <location>
        <begin position="40"/>
        <end position="62"/>
    </location>
</feature>
<keyword evidence="3 6" id="KW-0812">Transmembrane</keyword>
<evidence type="ECO:0000256" key="5">
    <source>
        <dbReference type="ARBA" id="ARBA00023136"/>
    </source>
</evidence>
<dbReference type="InterPro" id="IPR000276">
    <property type="entry name" value="GPCR_Rhodpsn"/>
</dbReference>
<feature type="transmembrane region" description="Helical" evidence="6">
    <location>
        <begin position="112"/>
        <end position="134"/>
    </location>
</feature>
<evidence type="ECO:0000256" key="6">
    <source>
        <dbReference type="SAM" id="Phobius"/>
    </source>
</evidence>
<dbReference type="Proteomes" id="UP000887568">
    <property type="component" value="Unplaced"/>
</dbReference>
<evidence type="ECO:0000256" key="4">
    <source>
        <dbReference type="ARBA" id="ARBA00022989"/>
    </source>
</evidence>
<dbReference type="GeneID" id="119725476"/>
<accession>A0A913ZM30</accession>
<dbReference type="AlphaFoldDB" id="A0A913ZM30"/>
<keyword evidence="4 6" id="KW-1133">Transmembrane helix</keyword>
<keyword evidence="9" id="KW-1185">Reference proteome</keyword>
<dbReference type="SUPFAM" id="SSF81321">
    <property type="entry name" value="Family A G protein-coupled receptor-like"/>
    <property type="match status" value="1"/>
</dbReference>
<dbReference type="CDD" id="cd00637">
    <property type="entry name" value="7tm_classA_rhodopsin-like"/>
    <property type="match status" value="1"/>
</dbReference>
<dbReference type="PANTHER" id="PTHR22750">
    <property type="entry name" value="G-PROTEIN COUPLED RECEPTOR"/>
    <property type="match status" value="1"/>
</dbReference>
<comment type="subcellular location">
    <subcellularLocation>
        <location evidence="1">Cell membrane</location>
        <topology evidence="1">Multi-pass membrane protein</topology>
    </subcellularLocation>
</comment>
<dbReference type="OrthoDB" id="5984596at2759"/>
<dbReference type="InterPro" id="IPR017452">
    <property type="entry name" value="GPCR_Rhodpsn_7TM"/>
</dbReference>
<feature type="transmembrane region" description="Helical" evidence="6">
    <location>
        <begin position="196"/>
        <end position="223"/>
    </location>
</feature>
<proteinExistence type="predicted"/>